<dbReference type="RefSeq" id="WP_041977467.1">
    <property type="nucleotide sequence ID" value="NZ_CBXV010000008.1"/>
</dbReference>
<keyword evidence="4 8" id="KW-0949">S-adenosyl-L-methionine</keyword>
<feature type="binding site" evidence="8">
    <location>
        <position position="11"/>
    </location>
    <ligand>
        <name>[4Fe-4S] cluster</name>
        <dbReference type="ChEBI" id="CHEBI:49883"/>
        <label>1</label>
    </ligand>
</feature>
<evidence type="ECO:0000259" key="11">
    <source>
        <dbReference type="PROSITE" id="PS51918"/>
    </source>
</evidence>
<dbReference type="InterPro" id="IPR023404">
    <property type="entry name" value="rSAM_horseshoe"/>
</dbReference>
<dbReference type="InterPro" id="IPR013848">
    <property type="entry name" value="Methylthiotransferase_N"/>
</dbReference>
<dbReference type="InterPro" id="IPR005839">
    <property type="entry name" value="Methylthiotransferase"/>
</dbReference>
<dbReference type="PROSITE" id="PS01278">
    <property type="entry name" value="MTTASE_RADICAL"/>
    <property type="match status" value="1"/>
</dbReference>
<dbReference type="InterPro" id="IPR007197">
    <property type="entry name" value="rSAM"/>
</dbReference>
<dbReference type="PANTHER" id="PTHR43837:SF1">
    <property type="entry name" value="RIBOSOMAL PROTEIN US12 METHYLTHIOTRANSFERASE RIMO"/>
    <property type="match status" value="1"/>
</dbReference>
<dbReference type="GO" id="GO:0005829">
    <property type="term" value="C:cytosol"/>
    <property type="evidence" value="ECO:0007669"/>
    <property type="project" value="TreeGrafter"/>
</dbReference>
<dbReference type="EMBL" id="CBXV010000008">
    <property type="protein sequence ID" value="CDM66283.1"/>
    <property type="molecule type" value="Genomic_DNA"/>
</dbReference>
<dbReference type="InterPro" id="IPR058240">
    <property type="entry name" value="rSAM_sf"/>
</dbReference>
<evidence type="ECO:0000256" key="4">
    <source>
        <dbReference type="ARBA" id="ARBA00022691"/>
    </source>
</evidence>
<dbReference type="FunFam" id="3.80.30.20:FF:000001">
    <property type="entry name" value="tRNA-2-methylthio-N(6)-dimethylallyladenosine synthase 2"/>
    <property type="match status" value="1"/>
</dbReference>
<keyword evidence="7 8" id="KW-0411">Iron-sulfur</keyword>
<keyword evidence="13" id="KW-1185">Reference proteome</keyword>
<protein>
    <recommendedName>
        <fullName evidence="8">Ribosomal protein uS12 methylthiotransferase RimO</fullName>
        <shortName evidence="8">uS12 MTTase</shortName>
        <shortName evidence="8">uS12 methylthiotransferase</shortName>
        <ecNumber evidence="8">2.8.4.4</ecNumber>
    </recommendedName>
    <alternativeName>
        <fullName evidence="8">Ribosomal protein uS12 (aspartate-C(3))-methylthiotransferase</fullName>
    </alternativeName>
    <alternativeName>
        <fullName evidence="8">Ribosome maturation factor RimO</fullName>
    </alternativeName>
</protein>
<dbReference type="InterPro" id="IPR005840">
    <property type="entry name" value="Ribosomal_uS12_MeSTrfase_RimO"/>
</dbReference>
<feature type="binding site" evidence="8">
    <location>
        <position position="47"/>
    </location>
    <ligand>
        <name>[4Fe-4S] cluster</name>
        <dbReference type="ChEBI" id="CHEBI:49883"/>
        <label>1</label>
    </ligand>
</feature>
<comment type="similarity">
    <text evidence="8">Belongs to the methylthiotransferase family. RimO subfamily.</text>
</comment>
<dbReference type="Pfam" id="PF18693">
    <property type="entry name" value="TRAM_2"/>
    <property type="match status" value="1"/>
</dbReference>
<feature type="binding site" evidence="8">
    <location>
        <position position="81"/>
    </location>
    <ligand>
        <name>[4Fe-4S] cluster</name>
        <dbReference type="ChEBI" id="CHEBI:49883"/>
        <label>1</label>
    </ligand>
</feature>
<dbReference type="PROSITE" id="PS50926">
    <property type="entry name" value="TRAM"/>
    <property type="match status" value="1"/>
</dbReference>
<feature type="binding site" evidence="8">
    <location>
        <position position="164"/>
    </location>
    <ligand>
        <name>[4Fe-4S] cluster</name>
        <dbReference type="ChEBI" id="CHEBI:49883"/>
        <label>2</label>
        <note>4Fe-4S-S-AdoMet</note>
    </ligand>
</feature>
<evidence type="ECO:0000256" key="6">
    <source>
        <dbReference type="ARBA" id="ARBA00023004"/>
    </source>
</evidence>
<dbReference type="SMART" id="SM00729">
    <property type="entry name" value="Elp3"/>
    <property type="match status" value="1"/>
</dbReference>
<feature type="domain" description="MTTase N-terminal" evidence="10">
    <location>
        <begin position="2"/>
        <end position="118"/>
    </location>
</feature>
<dbReference type="InterPro" id="IPR038135">
    <property type="entry name" value="Methylthiotransferase_N_sf"/>
</dbReference>
<keyword evidence="1 8" id="KW-0004">4Fe-4S</keyword>
<dbReference type="Pfam" id="PF04055">
    <property type="entry name" value="Radical_SAM"/>
    <property type="match status" value="1"/>
</dbReference>
<keyword evidence="5 8" id="KW-0479">Metal-binding</keyword>
<dbReference type="PANTHER" id="PTHR43837">
    <property type="entry name" value="RIBOSOMAL PROTEIN S12 METHYLTHIOTRANSFERASE RIMO"/>
    <property type="match status" value="1"/>
</dbReference>
<dbReference type="GO" id="GO:0051539">
    <property type="term" value="F:4 iron, 4 sulfur cluster binding"/>
    <property type="evidence" value="ECO:0007669"/>
    <property type="project" value="UniProtKB-UniRule"/>
</dbReference>
<evidence type="ECO:0000256" key="2">
    <source>
        <dbReference type="ARBA" id="ARBA00022490"/>
    </source>
</evidence>
<keyword evidence="12" id="KW-0687">Ribonucleoprotein</keyword>
<dbReference type="NCBIfam" id="TIGR01125">
    <property type="entry name" value="30S ribosomal protein S12 methylthiotransferase RimO"/>
    <property type="match status" value="1"/>
</dbReference>
<dbReference type="STRING" id="454194.PYK22_02303"/>
<dbReference type="OrthoDB" id="9805215at2"/>
<dbReference type="Proteomes" id="UP000031518">
    <property type="component" value="Unassembled WGS sequence"/>
</dbReference>
<proteinExistence type="inferred from homology"/>
<dbReference type="SUPFAM" id="SSF102114">
    <property type="entry name" value="Radical SAM enzymes"/>
    <property type="match status" value="1"/>
</dbReference>
<evidence type="ECO:0000256" key="5">
    <source>
        <dbReference type="ARBA" id="ARBA00022723"/>
    </source>
</evidence>
<evidence type="ECO:0000256" key="3">
    <source>
        <dbReference type="ARBA" id="ARBA00022679"/>
    </source>
</evidence>
<keyword evidence="12" id="KW-0689">Ribosomal protein</keyword>
<feature type="binding site" evidence="8">
    <location>
        <position position="157"/>
    </location>
    <ligand>
        <name>[4Fe-4S] cluster</name>
        <dbReference type="ChEBI" id="CHEBI:49883"/>
        <label>2</label>
        <note>4Fe-4S-S-AdoMet</note>
    </ligand>
</feature>
<evidence type="ECO:0000259" key="9">
    <source>
        <dbReference type="PROSITE" id="PS50926"/>
    </source>
</evidence>
<keyword evidence="2 8" id="KW-0963">Cytoplasm</keyword>
<evidence type="ECO:0000256" key="1">
    <source>
        <dbReference type="ARBA" id="ARBA00022485"/>
    </source>
</evidence>
<feature type="binding site" evidence="8">
    <location>
        <position position="161"/>
    </location>
    <ligand>
        <name>[4Fe-4S] cluster</name>
        <dbReference type="ChEBI" id="CHEBI:49883"/>
        <label>2</label>
        <note>4Fe-4S-S-AdoMet</note>
    </ligand>
</feature>
<comment type="subcellular location">
    <subcellularLocation>
        <location evidence="8">Cytoplasm</location>
    </subcellularLocation>
</comment>
<dbReference type="GO" id="GO:0103039">
    <property type="term" value="F:protein methylthiotransferase activity"/>
    <property type="evidence" value="ECO:0007669"/>
    <property type="project" value="UniProtKB-EC"/>
</dbReference>
<dbReference type="NCBIfam" id="TIGR00089">
    <property type="entry name" value="MiaB/RimO family radical SAM methylthiotransferase"/>
    <property type="match status" value="1"/>
</dbReference>
<comment type="cofactor">
    <cofactor evidence="8">
        <name>[4Fe-4S] cluster</name>
        <dbReference type="ChEBI" id="CHEBI:49883"/>
    </cofactor>
    <text evidence="8">Binds 2 [4Fe-4S] clusters. One cluster is coordinated with 3 cysteines and an exchangeable S-adenosyl-L-methionine.</text>
</comment>
<dbReference type="SFLD" id="SFLDF00274">
    <property type="entry name" value="ribosomal_protein_S12_methylth"/>
    <property type="match status" value="1"/>
</dbReference>
<dbReference type="AlphaFoldDB" id="A0A0B6WYD5"/>
<dbReference type="CDD" id="cd01335">
    <property type="entry name" value="Radical_SAM"/>
    <property type="match status" value="1"/>
</dbReference>
<dbReference type="Gene3D" id="2.40.50.140">
    <property type="entry name" value="Nucleic acid-binding proteins"/>
    <property type="match status" value="1"/>
</dbReference>
<dbReference type="GO" id="GO:0046872">
    <property type="term" value="F:metal ion binding"/>
    <property type="evidence" value="ECO:0007669"/>
    <property type="project" value="UniProtKB-KW"/>
</dbReference>
<dbReference type="InterPro" id="IPR002792">
    <property type="entry name" value="TRAM_dom"/>
</dbReference>
<dbReference type="PROSITE" id="PS51449">
    <property type="entry name" value="MTTASE_N"/>
    <property type="match status" value="1"/>
</dbReference>
<comment type="catalytic activity">
    <reaction evidence="8">
        <text>L-aspartate(89)-[ribosomal protein uS12]-hydrogen + (sulfur carrier)-SH + AH2 + 2 S-adenosyl-L-methionine = 3-methylsulfanyl-L-aspartate(89)-[ribosomal protein uS12]-hydrogen + (sulfur carrier)-H + 5'-deoxyadenosine + L-methionine + A + S-adenosyl-L-homocysteine + 2 H(+)</text>
        <dbReference type="Rhea" id="RHEA:37087"/>
        <dbReference type="Rhea" id="RHEA-COMP:10460"/>
        <dbReference type="Rhea" id="RHEA-COMP:10461"/>
        <dbReference type="Rhea" id="RHEA-COMP:14737"/>
        <dbReference type="Rhea" id="RHEA-COMP:14739"/>
        <dbReference type="ChEBI" id="CHEBI:13193"/>
        <dbReference type="ChEBI" id="CHEBI:15378"/>
        <dbReference type="ChEBI" id="CHEBI:17319"/>
        <dbReference type="ChEBI" id="CHEBI:17499"/>
        <dbReference type="ChEBI" id="CHEBI:29917"/>
        <dbReference type="ChEBI" id="CHEBI:29961"/>
        <dbReference type="ChEBI" id="CHEBI:57844"/>
        <dbReference type="ChEBI" id="CHEBI:57856"/>
        <dbReference type="ChEBI" id="CHEBI:59789"/>
        <dbReference type="ChEBI" id="CHEBI:64428"/>
        <dbReference type="ChEBI" id="CHEBI:73599"/>
        <dbReference type="EC" id="2.8.4.4"/>
    </reaction>
</comment>
<comment type="function">
    <text evidence="8">Catalyzes the methylthiolation of an aspartic acid residue of ribosomal protein uS12.</text>
</comment>
<dbReference type="GO" id="GO:0006400">
    <property type="term" value="P:tRNA modification"/>
    <property type="evidence" value="ECO:0007669"/>
    <property type="project" value="InterPro"/>
</dbReference>
<reference evidence="12 13" key="2">
    <citation type="submission" date="2015-01" db="EMBL/GenBank/DDBJ databases">
        <title>Complete genome sequence of Pyrinomonas methylaliphatogenes type strain K22T.</title>
        <authorList>
            <person name="Lee K.C.Y."/>
            <person name="Power J.F."/>
            <person name="Dunfield P.F."/>
            <person name="Morgan X.C."/>
            <person name="Huttenhower C."/>
            <person name="Stott M.B."/>
        </authorList>
    </citation>
    <scope>NUCLEOTIDE SEQUENCE [LARGE SCALE GENOMIC DNA]</scope>
    <source>
        <strain evidence="12 13">K22</strain>
    </source>
</reference>
<name>A0A0B6WYD5_9BACT</name>
<dbReference type="Gene3D" id="3.40.50.12160">
    <property type="entry name" value="Methylthiotransferase, N-terminal domain"/>
    <property type="match status" value="1"/>
</dbReference>
<dbReference type="EC" id="2.8.4.4" evidence="8"/>
<dbReference type="HAMAP" id="MF_01865">
    <property type="entry name" value="MTTase_RimO"/>
    <property type="match status" value="1"/>
</dbReference>
<dbReference type="GO" id="GO:0035599">
    <property type="term" value="F:aspartic acid methylthiotransferase activity"/>
    <property type="evidence" value="ECO:0007669"/>
    <property type="project" value="TreeGrafter"/>
</dbReference>
<dbReference type="InterPro" id="IPR020612">
    <property type="entry name" value="Methylthiotransferase_CS"/>
</dbReference>
<dbReference type="SFLD" id="SFLDG01061">
    <property type="entry name" value="methylthiotransferase"/>
    <property type="match status" value="1"/>
</dbReference>
<reference evidence="12 13" key="1">
    <citation type="submission" date="2013-12" db="EMBL/GenBank/DDBJ databases">
        <authorList>
            <person name="Stott M."/>
        </authorList>
    </citation>
    <scope>NUCLEOTIDE SEQUENCE [LARGE SCALE GENOMIC DNA]</scope>
    <source>
        <strain evidence="12 13">K22</strain>
    </source>
</reference>
<organism evidence="12 13">
    <name type="scientific">Pyrinomonas methylaliphatogenes</name>
    <dbReference type="NCBI Taxonomy" id="454194"/>
    <lineage>
        <taxon>Bacteria</taxon>
        <taxon>Pseudomonadati</taxon>
        <taxon>Acidobacteriota</taxon>
        <taxon>Blastocatellia</taxon>
        <taxon>Blastocatellales</taxon>
        <taxon>Pyrinomonadaceae</taxon>
        <taxon>Pyrinomonas</taxon>
    </lineage>
</organism>
<evidence type="ECO:0000259" key="10">
    <source>
        <dbReference type="PROSITE" id="PS51449"/>
    </source>
</evidence>
<feature type="domain" description="TRAM" evidence="9">
    <location>
        <begin position="376"/>
        <end position="447"/>
    </location>
</feature>
<evidence type="ECO:0000256" key="8">
    <source>
        <dbReference type="HAMAP-Rule" id="MF_01865"/>
    </source>
</evidence>
<keyword evidence="3 8" id="KW-0808">Transferase</keyword>
<dbReference type="SFLD" id="SFLDG01082">
    <property type="entry name" value="B12-binding_domain_containing"/>
    <property type="match status" value="1"/>
</dbReference>
<keyword evidence="6 8" id="KW-0408">Iron</keyword>
<dbReference type="InterPro" id="IPR006638">
    <property type="entry name" value="Elp3/MiaA/NifB-like_rSAM"/>
</dbReference>
<dbReference type="SFLD" id="SFLDS00029">
    <property type="entry name" value="Radical_SAM"/>
    <property type="match status" value="1"/>
</dbReference>
<dbReference type="PROSITE" id="PS51918">
    <property type="entry name" value="RADICAL_SAM"/>
    <property type="match status" value="1"/>
</dbReference>
<dbReference type="InterPro" id="IPR012340">
    <property type="entry name" value="NA-bd_OB-fold"/>
</dbReference>
<dbReference type="Pfam" id="PF00919">
    <property type="entry name" value="UPF0004"/>
    <property type="match status" value="1"/>
</dbReference>
<dbReference type="Gene3D" id="3.80.30.20">
    <property type="entry name" value="tm_1862 like domain"/>
    <property type="match status" value="1"/>
</dbReference>
<gene>
    <name evidence="8" type="primary">rimO</name>
    <name evidence="12" type="ORF">PYK22_02303</name>
</gene>
<evidence type="ECO:0000256" key="7">
    <source>
        <dbReference type="ARBA" id="ARBA00023014"/>
    </source>
</evidence>
<dbReference type="GO" id="GO:0005840">
    <property type="term" value="C:ribosome"/>
    <property type="evidence" value="ECO:0007669"/>
    <property type="project" value="UniProtKB-KW"/>
</dbReference>
<accession>A0A0B6WYD5</accession>
<evidence type="ECO:0000313" key="13">
    <source>
        <dbReference type="Proteomes" id="UP000031518"/>
    </source>
</evidence>
<evidence type="ECO:0000313" key="12">
    <source>
        <dbReference type="EMBL" id="CDM66283.1"/>
    </source>
</evidence>
<feature type="domain" description="Radical SAM core" evidence="11">
    <location>
        <begin position="143"/>
        <end position="373"/>
    </location>
</feature>
<sequence length="447" mass="50214">MKKVGFISLGCPKNLVDSEVMMGQLSAAGYQITNEAAQAETLVVNTCGFIEEAKRESIEAILEAIRLKEQGVCRRVIVAGCLVERYRAELAAELPEVDAFIGTDQVRDIIAVCDERANSRALPVLPMGEISYLYDDETPRLLATPKHFAYIKIAEGCDRPCAFCAIPRMRGRFRSRRFGSVLREAEQLIARGVKELILVAQDSSRYGEDLGMKDGLAQLLRALARLDGVEWVRVMYAYPTHISDLFLDVMAEEPKAVKYLDLPLQHASARILKLMRRGGTRRSLERLIERVRRRVPGIAIRTTFITGFPGETEEDFAELLDFVRSVEFDRVGVFTYSDEEGTPAYSLPDKVAARVAKRRRARLMREQARISLRKNRARIGSTVRVLFEGRSSETDLLWQGRMETQAPEIDGCVLINEAPDGCRPQPGEFVTVEITDAHPHDLVGRIV</sequence>